<dbReference type="OrthoDB" id="5424404at2759"/>
<proteinExistence type="predicted"/>
<dbReference type="EMBL" id="KB908592">
    <property type="protein sequence ID" value="EOA87186.1"/>
    <property type="molecule type" value="Genomic_DNA"/>
</dbReference>
<keyword evidence="2" id="KW-1185">Reference proteome</keyword>
<protein>
    <submittedName>
        <fullName evidence="1">Uncharacterized protein</fullName>
    </submittedName>
</protein>
<reference evidence="1 2" key="2">
    <citation type="journal article" date="2013" name="PLoS Genet.">
        <title>Comparative genome structure, secondary metabolite, and effector coding capacity across Cochliobolus pathogens.</title>
        <authorList>
            <person name="Condon B.J."/>
            <person name="Leng Y."/>
            <person name="Wu D."/>
            <person name="Bushley K.E."/>
            <person name="Ohm R.A."/>
            <person name="Otillar R."/>
            <person name="Martin J."/>
            <person name="Schackwitz W."/>
            <person name="Grimwood J."/>
            <person name="MohdZainudin N."/>
            <person name="Xue C."/>
            <person name="Wang R."/>
            <person name="Manning V.A."/>
            <person name="Dhillon B."/>
            <person name="Tu Z.J."/>
            <person name="Steffenson B.J."/>
            <person name="Salamov A."/>
            <person name="Sun H."/>
            <person name="Lowry S."/>
            <person name="LaButti K."/>
            <person name="Han J."/>
            <person name="Copeland A."/>
            <person name="Lindquist E."/>
            <person name="Barry K."/>
            <person name="Schmutz J."/>
            <person name="Baker S.E."/>
            <person name="Ciuffetti L.M."/>
            <person name="Grigoriev I.V."/>
            <person name="Zhong S."/>
            <person name="Turgeon B.G."/>
        </authorList>
    </citation>
    <scope>NUCLEOTIDE SEQUENCE [LARGE SCALE GENOMIC DNA]</scope>
    <source>
        <strain evidence="2">28A</strain>
    </source>
</reference>
<reference evidence="1 2" key="1">
    <citation type="journal article" date="2012" name="PLoS Pathog.">
        <title>Diverse lifestyles and strategies of plant pathogenesis encoded in the genomes of eighteen Dothideomycetes fungi.</title>
        <authorList>
            <person name="Ohm R.A."/>
            <person name="Feau N."/>
            <person name="Henrissat B."/>
            <person name="Schoch C.L."/>
            <person name="Horwitz B.A."/>
            <person name="Barry K.W."/>
            <person name="Condon B.J."/>
            <person name="Copeland A.C."/>
            <person name="Dhillon B."/>
            <person name="Glaser F."/>
            <person name="Hesse C.N."/>
            <person name="Kosti I."/>
            <person name="LaButti K."/>
            <person name="Lindquist E.A."/>
            <person name="Lucas S."/>
            <person name="Salamov A.A."/>
            <person name="Bradshaw R.E."/>
            <person name="Ciuffetti L."/>
            <person name="Hamelin R.C."/>
            <person name="Kema G.H.J."/>
            <person name="Lawrence C."/>
            <person name="Scott J.A."/>
            <person name="Spatafora J.W."/>
            <person name="Turgeon B.G."/>
            <person name="de Wit P.J.G.M."/>
            <person name="Zhong S."/>
            <person name="Goodwin S.B."/>
            <person name="Grigoriev I.V."/>
        </authorList>
    </citation>
    <scope>NUCLEOTIDE SEQUENCE [LARGE SCALE GENOMIC DNA]</scope>
    <source>
        <strain evidence="2">28A</strain>
    </source>
</reference>
<organism evidence="1 2">
    <name type="scientific">Exserohilum turcicum (strain 28A)</name>
    <name type="common">Northern leaf blight fungus</name>
    <name type="synonym">Setosphaeria turcica</name>
    <dbReference type="NCBI Taxonomy" id="671987"/>
    <lineage>
        <taxon>Eukaryota</taxon>
        <taxon>Fungi</taxon>
        <taxon>Dikarya</taxon>
        <taxon>Ascomycota</taxon>
        <taxon>Pezizomycotina</taxon>
        <taxon>Dothideomycetes</taxon>
        <taxon>Pleosporomycetidae</taxon>
        <taxon>Pleosporales</taxon>
        <taxon>Pleosporineae</taxon>
        <taxon>Pleosporaceae</taxon>
        <taxon>Exserohilum</taxon>
    </lineage>
</organism>
<gene>
    <name evidence="1" type="ORF">SETTUDRAFT_163211</name>
</gene>
<sequence>KRYKANLATKYRLYFKLLHNKIKEYNIQPSHIFNIDKKGFLLRILRRSKRIFSKRQYKRGGVILSLQDGSREWIIVLAYICSDGTPLSLSLIF</sequence>
<feature type="non-terminal residue" evidence="1">
    <location>
        <position position="1"/>
    </location>
</feature>
<name>R0IR96_EXST2</name>
<dbReference type="RefSeq" id="XP_008025656.1">
    <property type="nucleotide sequence ID" value="XM_008027465.1"/>
</dbReference>
<evidence type="ECO:0000313" key="1">
    <source>
        <dbReference type="EMBL" id="EOA87186.1"/>
    </source>
</evidence>
<dbReference type="HOGENOM" id="CLU_176470_0_0_1"/>
<dbReference type="Proteomes" id="UP000016935">
    <property type="component" value="Unassembled WGS sequence"/>
</dbReference>
<dbReference type="AlphaFoldDB" id="R0IR96"/>
<dbReference type="GeneID" id="19398688"/>
<evidence type="ECO:0000313" key="2">
    <source>
        <dbReference type="Proteomes" id="UP000016935"/>
    </source>
</evidence>
<accession>R0IR96</accession>